<evidence type="ECO:0000313" key="2">
    <source>
        <dbReference type="EMBL" id="RDX89441.1"/>
    </source>
</evidence>
<sequence length="61" mass="7506">MKTMLDDKLLALLLLTSLLDRRDMVWLTRRVRTKLWLWRHGERNQCRDFQRYKTLASQEEG</sequence>
<comment type="caution">
    <text evidence="2">The sequence shown here is derived from an EMBL/GenBank/DDBJ whole genome shotgun (WGS) entry which is preliminary data.</text>
</comment>
<feature type="signal peptide" evidence="1">
    <location>
        <begin position="1"/>
        <end position="21"/>
    </location>
</feature>
<organism evidence="2 3">
    <name type="scientific">Mucuna pruriens</name>
    <name type="common">Velvet bean</name>
    <name type="synonym">Dolichos pruriens</name>
    <dbReference type="NCBI Taxonomy" id="157652"/>
    <lineage>
        <taxon>Eukaryota</taxon>
        <taxon>Viridiplantae</taxon>
        <taxon>Streptophyta</taxon>
        <taxon>Embryophyta</taxon>
        <taxon>Tracheophyta</taxon>
        <taxon>Spermatophyta</taxon>
        <taxon>Magnoliopsida</taxon>
        <taxon>eudicotyledons</taxon>
        <taxon>Gunneridae</taxon>
        <taxon>Pentapetalae</taxon>
        <taxon>rosids</taxon>
        <taxon>fabids</taxon>
        <taxon>Fabales</taxon>
        <taxon>Fabaceae</taxon>
        <taxon>Papilionoideae</taxon>
        <taxon>50 kb inversion clade</taxon>
        <taxon>NPAAA clade</taxon>
        <taxon>indigoferoid/millettioid clade</taxon>
        <taxon>Phaseoleae</taxon>
        <taxon>Mucuna</taxon>
    </lineage>
</organism>
<protein>
    <submittedName>
        <fullName evidence="2">Uncharacterized protein</fullName>
    </submittedName>
</protein>
<dbReference type="AlphaFoldDB" id="A0A371GFW7"/>
<evidence type="ECO:0000256" key="1">
    <source>
        <dbReference type="SAM" id="SignalP"/>
    </source>
</evidence>
<keyword evidence="3" id="KW-1185">Reference proteome</keyword>
<feature type="non-terminal residue" evidence="2">
    <location>
        <position position="1"/>
    </location>
</feature>
<evidence type="ECO:0000313" key="3">
    <source>
        <dbReference type="Proteomes" id="UP000257109"/>
    </source>
</evidence>
<dbReference type="Proteomes" id="UP000257109">
    <property type="component" value="Unassembled WGS sequence"/>
</dbReference>
<dbReference type="EMBL" id="QJKJ01005670">
    <property type="protein sequence ID" value="RDX89441.1"/>
    <property type="molecule type" value="Genomic_DNA"/>
</dbReference>
<gene>
    <name evidence="2" type="ORF">CR513_28835</name>
</gene>
<name>A0A371GFW7_MUCPR</name>
<reference evidence="2" key="1">
    <citation type="submission" date="2018-05" db="EMBL/GenBank/DDBJ databases">
        <title>Draft genome of Mucuna pruriens seed.</title>
        <authorList>
            <person name="Nnadi N.E."/>
            <person name="Vos R."/>
            <person name="Hasami M.H."/>
            <person name="Devisetty U.K."/>
            <person name="Aguiy J.C."/>
        </authorList>
    </citation>
    <scope>NUCLEOTIDE SEQUENCE [LARGE SCALE GENOMIC DNA]</scope>
    <source>
        <strain evidence="2">JCA_2017</strain>
    </source>
</reference>
<feature type="chain" id="PRO_5016804544" evidence="1">
    <location>
        <begin position="22"/>
        <end position="61"/>
    </location>
</feature>
<keyword evidence="1" id="KW-0732">Signal</keyword>
<accession>A0A371GFW7</accession>
<proteinExistence type="predicted"/>